<comment type="similarity">
    <text evidence="2">Belongs to the bacteroidetes fimbrillin superfamily. FimB/Mfa2 family.</text>
</comment>
<dbReference type="Proteomes" id="UP000576368">
    <property type="component" value="Unassembled WGS sequence"/>
</dbReference>
<dbReference type="GeneID" id="86892010"/>
<evidence type="ECO:0000256" key="7">
    <source>
        <dbReference type="ARBA" id="ARBA00023288"/>
    </source>
</evidence>
<evidence type="ECO:0000256" key="1">
    <source>
        <dbReference type="ARBA" id="ARBA00004442"/>
    </source>
</evidence>
<comment type="caution">
    <text evidence="9">The sequence shown here is derived from an EMBL/GenBank/DDBJ whole genome shotgun (WGS) entry which is preliminary data.</text>
</comment>
<accession>A0A7X5YBP6</accession>
<evidence type="ECO:0000256" key="8">
    <source>
        <dbReference type="SAM" id="SignalP"/>
    </source>
</evidence>
<evidence type="ECO:0000256" key="6">
    <source>
        <dbReference type="ARBA" id="ARBA00023237"/>
    </source>
</evidence>
<organism evidence="9 10">
    <name type="scientific">Butyricimonas paravirosa</name>
    <dbReference type="NCBI Taxonomy" id="1472417"/>
    <lineage>
        <taxon>Bacteria</taxon>
        <taxon>Pseudomonadati</taxon>
        <taxon>Bacteroidota</taxon>
        <taxon>Bacteroidia</taxon>
        <taxon>Bacteroidales</taxon>
        <taxon>Odoribacteraceae</taxon>
        <taxon>Butyricimonas</taxon>
    </lineage>
</organism>
<dbReference type="EMBL" id="JAATLI010000001">
    <property type="protein sequence ID" value="NJC16592.1"/>
    <property type="molecule type" value="Genomic_DNA"/>
</dbReference>
<evidence type="ECO:0000256" key="4">
    <source>
        <dbReference type="ARBA" id="ARBA00023136"/>
    </source>
</evidence>
<dbReference type="PROSITE" id="PS51257">
    <property type="entry name" value="PROKAR_LIPOPROTEIN"/>
    <property type="match status" value="1"/>
</dbReference>
<feature type="signal peptide" evidence="8">
    <location>
        <begin position="1"/>
        <end position="20"/>
    </location>
</feature>
<dbReference type="Gene3D" id="2.60.40.2100">
    <property type="match status" value="1"/>
</dbReference>
<evidence type="ECO:0008006" key="11">
    <source>
        <dbReference type="Google" id="ProtNLM"/>
    </source>
</evidence>
<evidence type="ECO:0000256" key="3">
    <source>
        <dbReference type="ARBA" id="ARBA00022729"/>
    </source>
</evidence>
<sequence>MMMSKIGVCWLAIFSCLCFACSWVDDDLSDCPSGFWLKLSYRYNMLNVDAAFTQLKNASIFIFDETGNYIETRHVDSLTLHQNNCQVRLESLSPGKYNFLVWSGLTDSCYECSASGVRLLCDASGTSSKQLPALFHGRLEGVEVPEEYTVREVPLIKLTHRFTCVLQGQNPTPFADDEFLLEIRAFNGMIDHRSLPLDSVETCYLPFYQTEADLSGLQVVHSELNTLRLLENDDTRLILTHRSTGQCVLDIPLTKYLLLSREAYSGMTPQEYLDRQDQYTLIFFLDATEDKLKPYICPLMKVNNWMVRINDVDLES</sequence>
<reference evidence="9 10" key="1">
    <citation type="submission" date="2020-03" db="EMBL/GenBank/DDBJ databases">
        <title>Genomic Encyclopedia of Type Strains, Phase IV (KMG-IV): sequencing the most valuable type-strain genomes for metagenomic binning, comparative biology and taxonomic classification.</title>
        <authorList>
            <person name="Goeker M."/>
        </authorList>
    </citation>
    <scope>NUCLEOTIDE SEQUENCE [LARGE SCALE GENOMIC DNA]</scope>
    <source>
        <strain evidence="9 10">DSM 105722</strain>
    </source>
</reference>
<dbReference type="InterPro" id="IPR014941">
    <property type="entry name" value="FimB/Mfa2/Mfa3"/>
</dbReference>
<keyword evidence="6" id="KW-0998">Cell outer membrane</keyword>
<dbReference type="GO" id="GO:0009279">
    <property type="term" value="C:cell outer membrane"/>
    <property type="evidence" value="ECO:0007669"/>
    <property type="project" value="UniProtKB-SubCell"/>
</dbReference>
<dbReference type="AlphaFoldDB" id="A0A7X5YBP6"/>
<dbReference type="RefSeq" id="WP_229782352.1">
    <property type="nucleotide sequence ID" value="NZ_BMPA01000001.1"/>
</dbReference>
<feature type="chain" id="PRO_5030541663" description="FimB/Mfa2 family fimbrial subunit" evidence="8">
    <location>
        <begin position="21"/>
        <end position="316"/>
    </location>
</feature>
<keyword evidence="3 8" id="KW-0732">Signal</keyword>
<evidence type="ECO:0000313" key="9">
    <source>
        <dbReference type="EMBL" id="NJC16592.1"/>
    </source>
</evidence>
<name>A0A7X5YBP6_9BACT</name>
<keyword evidence="4" id="KW-0472">Membrane</keyword>
<dbReference type="Pfam" id="PF08842">
    <property type="entry name" value="Mfa2"/>
    <property type="match status" value="1"/>
</dbReference>
<dbReference type="Gene3D" id="2.60.40.2090">
    <property type="match status" value="1"/>
</dbReference>
<evidence type="ECO:0000313" key="10">
    <source>
        <dbReference type="Proteomes" id="UP000576368"/>
    </source>
</evidence>
<keyword evidence="7" id="KW-0449">Lipoprotein</keyword>
<evidence type="ECO:0000256" key="2">
    <source>
        <dbReference type="ARBA" id="ARBA00007248"/>
    </source>
</evidence>
<gene>
    <name evidence="9" type="ORF">GGR15_000194</name>
</gene>
<protein>
    <recommendedName>
        <fullName evidence="11">FimB/Mfa2 family fimbrial subunit</fullName>
    </recommendedName>
</protein>
<evidence type="ECO:0000256" key="5">
    <source>
        <dbReference type="ARBA" id="ARBA00023139"/>
    </source>
</evidence>
<keyword evidence="5" id="KW-0564">Palmitate</keyword>
<proteinExistence type="inferred from homology"/>
<comment type="subcellular location">
    <subcellularLocation>
        <location evidence="1">Cell outer membrane</location>
    </subcellularLocation>
</comment>